<feature type="binding site" evidence="7">
    <location>
        <begin position="181"/>
        <end position="182"/>
    </location>
    <ligand>
        <name>substrate</name>
    </ligand>
</feature>
<dbReference type="InterPro" id="IPR033134">
    <property type="entry name" value="Asp/Glu_racemase_AS_2"/>
</dbReference>
<dbReference type="InterPro" id="IPR015942">
    <property type="entry name" value="Asp/Glu/hydantoin_racemase"/>
</dbReference>
<dbReference type="Gene3D" id="3.40.50.1860">
    <property type="match status" value="2"/>
</dbReference>
<evidence type="ECO:0000256" key="6">
    <source>
        <dbReference type="ARBA" id="ARBA00023316"/>
    </source>
</evidence>
<keyword evidence="6 7" id="KW-0961">Cell wall biogenesis/degradation</keyword>
<dbReference type="PANTHER" id="PTHR21198:SF2">
    <property type="entry name" value="GLUTAMATE RACEMASE"/>
    <property type="match status" value="1"/>
</dbReference>
<feature type="binding site" evidence="7">
    <location>
        <begin position="70"/>
        <end position="71"/>
    </location>
    <ligand>
        <name>substrate</name>
    </ligand>
</feature>
<dbReference type="PANTHER" id="PTHR21198">
    <property type="entry name" value="GLUTAMATE RACEMASE"/>
    <property type="match status" value="1"/>
</dbReference>
<evidence type="ECO:0000256" key="5">
    <source>
        <dbReference type="ARBA" id="ARBA00023235"/>
    </source>
</evidence>
<comment type="caution">
    <text evidence="8">The sequence shown here is derived from an EMBL/GenBank/DDBJ whole genome shotgun (WGS) entry which is preliminary data.</text>
</comment>
<sequence length="263" mass="28837">MIGVFDSGVGGLTVLREIHQLLPGYDTVYFGDTARSPYGNLSEQTLQRYALEDAELLLQKGATVIVVACNSASAAAGELLRNKLSVPVFDVSQAPIEAALRATKSKRIGVIGTRATIASGIHGRLLTQADSMCTVFPVATPLLAPLIEERAHRYPEAMRILRRYLRPLKNAHLDTLILGCTHYPIIQKEIERVMGHQVKVISSGTATAEALKQFLEEHGDAEAHCPKNNKEKYFVSGDPEQFQRTANWWLGKKVNVLAAQAHV</sequence>
<evidence type="ECO:0000256" key="4">
    <source>
        <dbReference type="ARBA" id="ARBA00022984"/>
    </source>
</evidence>
<dbReference type="PROSITE" id="PS00923">
    <property type="entry name" value="ASP_GLU_RACEMASE_1"/>
    <property type="match status" value="1"/>
</dbReference>
<organism evidence="8 9">
    <name type="scientific">Candidatus Uhrbacteria bacterium CG10_big_fil_rev_8_21_14_0_10_48_11</name>
    <dbReference type="NCBI Taxonomy" id="1975037"/>
    <lineage>
        <taxon>Bacteria</taxon>
        <taxon>Candidatus Uhriibacteriota</taxon>
    </lineage>
</organism>
<dbReference type="UniPathway" id="UPA00219"/>
<dbReference type="HAMAP" id="MF_00258">
    <property type="entry name" value="Glu_racemase"/>
    <property type="match status" value="1"/>
</dbReference>
<dbReference type="NCBIfam" id="TIGR00067">
    <property type="entry name" value="glut_race"/>
    <property type="match status" value="1"/>
</dbReference>
<reference evidence="8 9" key="1">
    <citation type="submission" date="2017-09" db="EMBL/GenBank/DDBJ databases">
        <title>Depth-based differentiation of microbial function through sediment-hosted aquifers and enrichment of novel symbionts in the deep terrestrial subsurface.</title>
        <authorList>
            <person name="Probst A.J."/>
            <person name="Ladd B."/>
            <person name="Jarett J.K."/>
            <person name="Geller-Mcgrath D.E."/>
            <person name="Sieber C.M."/>
            <person name="Emerson J.B."/>
            <person name="Anantharaman K."/>
            <person name="Thomas B.C."/>
            <person name="Malmstrom R."/>
            <person name="Stieglmeier M."/>
            <person name="Klingl A."/>
            <person name="Woyke T."/>
            <person name="Ryan C.M."/>
            <person name="Banfield J.F."/>
        </authorList>
    </citation>
    <scope>NUCLEOTIDE SEQUENCE [LARGE SCALE GENOMIC DNA]</scope>
    <source>
        <strain evidence="8">CG10_big_fil_rev_8_21_14_0_10_48_11</strain>
    </source>
</reference>
<feature type="binding site" evidence="7">
    <location>
        <begin position="38"/>
        <end position="39"/>
    </location>
    <ligand>
        <name>substrate</name>
    </ligand>
</feature>
<dbReference type="InterPro" id="IPR001920">
    <property type="entry name" value="Asp/Glu_race"/>
</dbReference>
<dbReference type="InterPro" id="IPR018187">
    <property type="entry name" value="Asp/Glu_racemase_AS_1"/>
</dbReference>
<keyword evidence="4 7" id="KW-0573">Peptidoglycan synthesis</keyword>
<evidence type="ECO:0000256" key="1">
    <source>
        <dbReference type="ARBA" id="ARBA00001602"/>
    </source>
</evidence>
<comment type="similarity">
    <text evidence="7">Belongs to the aspartate/glutamate racemases family.</text>
</comment>
<dbReference type="PROSITE" id="PS00924">
    <property type="entry name" value="ASP_GLU_RACEMASE_2"/>
    <property type="match status" value="1"/>
</dbReference>
<evidence type="ECO:0000256" key="3">
    <source>
        <dbReference type="ARBA" id="ARBA00022960"/>
    </source>
</evidence>
<dbReference type="EMBL" id="PFET01000013">
    <property type="protein sequence ID" value="PJE75568.1"/>
    <property type="molecule type" value="Genomic_DNA"/>
</dbReference>
<dbReference type="GO" id="GO:0009252">
    <property type="term" value="P:peptidoglycan biosynthetic process"/>
    <property type="evidence" value="ECO:0007669"/>
    <property type="project" value="UniProtKB-UniRule"/>
</dbReference>
<comment type="catalytic activity">
    <reaction evidence="1 7">
        <text>L-glutamate = D-glutamate</text>
        <dbReference type="Rhea" id="RHEA:12813"/>
        <dbReference type="ChEBI" id="CHEBI:29985"/>
        <dbReference type="ChEBI" id="CHEBI:29986"/>
        <dbReference type="EC" id="5.1.1.3"/>
    </reaction>
</comment>
<proteinExistence type="inferred from homology"/>
<accession>A0A2M8LDN6</accession>
<protein>
    <recommendedName>
        <fullName evidence="2 7">Glutamate racemase</fullName>
        <ecNumber evidence="2 7">5.1.1.3</ecNumber>
    </recommendedName>
</protein>
<comment type="function">
    <text evidence="7">Provides the (R)-glutamate required for cell wall biosynthesis.</text>
</comment>
<comment type="pathway">
    <text evidence="7">Cell wall biogenesis; peptidoglycan biosynthesis.</text>
</comment>
<evidence type="ECO:0000256" key="2">
    <source>
        <dbReference type="ARBA" id="ARBA00013090"/>
    </source>
</evidence>
<dbReference type="GO" id="GO:0071555">
    <property type="term" value="P:cell wall organization"/>
    <property type="evidence" value="ECO:0007669"/>
    <property type="project" value="UniProtKB-KW"/>
</dbReference>
<dbReference type="SUPFAM" id="SSF53681">
    <property type="entry name" value="Aspartate/glutamate racemase"/>
    <property type="match status" value="2"/>
</dbReference>
<feature type="binding site" evidence="7">
    <location>
        <begin position="6"/>
        <end position="7"/>
    </location>
    <ligand>
        <name>substrate</name>
    </ligand>
</feature>
<gene>
    <name evidence="7" type="primary">murI</name>
    <name evidence="8" type="ORF">COV04_04030</name>
</gene>
<dbReference type="Pfam" id="PF01177">
    <property type="entry name" value="Asp_Glu_race"/>
    <property type="match status" value="1"/>
</dbReference>
<name>A0A2M8LDN6_9BACT</name>
<dbReference type="GO" id="GO:0008881">
    <property type="term" value="F:glutamate racemase activity"/>
    <property type="evidence" value="ECO:0007669"/>
    <property type="project" value="UniProtKB-UniRule"/>
</dbReference>
<evidence type="ECO:0000313" key="9">
    <source>
        <dbReference type="Proteomes" id="UP000231152"/>
    </source>
</evidence>
<dbReference type="AlphaFoldDB" id="A0A2M8LDN6"/>
<dbReference type="GO" id="GO:0008360">
    <property type="term" value="P:regulation of cell shape"/>
    <property type="evidence" value="ECO:0007669"/>
    <property type="project" value="UniProtKB-KW"/>
</dbReference>
<dbReference type="FunFam" id="3.40.50.1860:FF:000001">
    <property type="entry name" value="Glutamate racemase"/>
    <property type="match status" value="1"/>
</dbReference>
<keyword evidence="5 7" id="KW-0413">Isomerase</keyword>
<dbReference type="EC" id="5.1.1.3" evidence="2 7"/>
<dbReference type="InterPro" id="IPR004391">
    <property type="entry name" value="Glu_race"/>
</dbReference>
<keyword evidence="3 7" id="KW-0133">Cell shape</keyword>
<feature type="active site" description="Proton donor/acceptor" evidence="7">
    <location>
        <position position="69"/>
    </location>
</feature>
<evidence type="ECO:0000256" key="7">
    <source>
        <dbReference type="HAMAP-Rule" id="MF_00258"/>
    </source>
</evidence>
<dbReference type="Proteomes" id="UP000231152">
    <property type="component" value="Unassembled WGS sequence"/>
</dbReference>
<evidence type="ECO:0000313" key="8">
    <source>
        <dbReference type="EMBL" id="PJE75568.1"/>
    </source>
</evidence>
<feature type="active site" description="Proton donor/acceptor" evidence="7">
    <location>
        <position position="180"/>
    </location>
</feature>